<name>A0ABV7Y8Q1_9ACTN</name>
<dbReference type="Proteomes" id="UP001595699">
    <property type="component" value="Unassembled WGS sequence"/>
</dbReference>
<dbReference type="RefSeq" id="WP_205122532.1">
    <property type="nucleotide sequence ID" value="NZ_JAFBCM010000001.1"/>
</dbReference>
<sequence>MPRIVLGIGVSAALVESWREWFAPAMQPFRSDALTGPRQEPTREVRDTFQMYNGSWVWFDEAEFEALPYRVRRSLLTKREATGSENGRRFPWWPSLLARVGDGPVIEYVEEGVAPSRHREVSASVWRAARSVVPNAKELAGTFPPGSGPNCFGTVMAGAGVPGAASEWVVCEPFEEWLASHTVPIRGTESDDSPGVVLVWRNTQRVVLHAAVTIGGGWAFSKPSQSWCSPRVVWTVRDTIALNRHPGETLGRYRMV</sequence>
<dbReference type="EMBL" id="JBHRZH010000005">
    <property type="protein sequence ID" value="MFC3760420.1"/>
    <property type="molecule type" value="Genomic_DNA"/>
</dbReference>
<organism evidence="1 2">
    <name type="scientific">Tenggerimyces flavus</name>
    <dbReference type="NCBI Taxonomy" id="1708749"/>
    <lineage>
        <taxon>Bacteria</taxon>
        <taxon>Bacillati</taxon>
        <taxon>Actinomycetota</taxon>
        <taxon>Actinomycetes</taxon>
        <taxon>Propionibacteriales</taxon>
        <taxon>Nocardioidaceae</taxon>
        <taxon>Tenggerimyces</taxon>
    </lineage>
</organism>
<proteinExistence type="predicted"/>
<gene>
    <name evidence="1" type="ORF">ACFOUW_06200</name>
</gene>
<keyword evidence="2" id="KW-1185">Reference proteome</keyword>
<protein>
    <submittedName>
        <fullName evidence="1">Uncharacterized protein</fullName>
    </submittedName>
</protein>
<reference evidence="2" key="1">
    <citation type="journal article" date="2019" name="Int. J. Syst. Evol. Microbiol.">
        <title>The Global Catalogue of Microorganisms (GCM) 10K type strain sequencing project: providing services to taxonomists for standard genome sequencing and annotation.</title>
        <authorList>
            <consortium name="The Broad Institute Genomics Platform"/>
            <consortium name="The Broad Institute Genome Sequencing Center for Infectious Disease"/>
            <person name="Wu L."/>
            <person name="Ma J."/>
        </authorList>
    </citation>
    <scope>NUCLEOTIDE SEQUENCE [LARGE SCALE GENOMIC DNA]</scope>
    <source>
        <strain evidence="2">CGMCC 4.7241</strain>
    </source>
</reference>
<comment type="caution">
    <text evidence="1">The sequence shown here is derived from an EMBL/GenBank/DDBJ whole genome shotgun (WGS) entry which is preliminary data.</text>
</comment>
<evidence type="ECO:0000313" key="1">
    <source>
        <dbReference type="EMBL" id="MFC3760420.1"/>
    </source>
</evidence>
<accession>A0ABV7Y8Q1</accession>
<evidence type="ECO:0000313" key="2">
    <source>
        <dbReference type="Proteomes" id="UP001595699"/>
    </source>
</evidence>